<dbReference type="EMBL" id="KZ613822">
    <property type="protein sequence ID" value="PMD58505.1"/>
    <property type="molecule type" value="Genomic_DNA"/>
</dbReference>
<dbReference type="AlphaFoldDB" id="A0A2J6T661"/>
<dbReference type="Gene3D" id="2.120.10.70">
    <property type="entry name" value="Fucose-specific lectin"/>
    <property type="match status" value="1"/>
</dbReference>
<feature type="compositionally biased region" description="Polar residues" evidence="1">
    <location>
        <begin position="59"/>
        <end position="68"/>
    </location>
</feature>
<keyword evidence="2" id="KW-0812">Transmembrane</keyword>
<sequence length="502" mass="53472">MSKTNFEEQYPTHISHAGPMYNTNSTESRERGLNASPESVPPQYGNSPPLGGNSPPLSENSPPMSGISQEAFAPKPMAQGSRESAYVSVSPFRGLSYTGQTPEAENSQVGAPSNKHRNYCGMTRTVLVLVLIIILLLVAGAVGGGVGGSLAAKNNSKSAASTSTGSATTSTTSAVPSPSGTPGAITSTNIQTTTSGSSAFTYIFYQQGIDVWYIIWAGKADEETKGFSRPKKLPLTIPARDGTPLAATSYQEAGGDSHLNVYYLENSNNIVEAYLHCAPISTNLTLGTNDIISTGTGAHQSTSLAALYFQVSGNWRVYYQDPSLDIHELYSEYGTWTAGLALSAKAIEGTPLAISNMGPDPSMNLFYIDTTTESLFVTQFSTSDNWLSPIPAATSSNITSWRGPTVSLAAVATPGELRTYYIGKDKGIYEYNCTTDRLWFPTGNLTHSPLWDPSDSWGPGALTALGWAADAIQLRLFYFSGGLVWQAVKSGNNDWFDNAITS</sequence>
<proteinExistence type="predicted"/>
<keyword evidence="4" id="KW-1185">Reference proteome</keyword>
<dbReference type="OrthoDB" id="4696326at2759"/>
<dbReference type="RefSeq" id="XP_024735409.1">
    <property type="nucleotide sequence ID" value="XM_024883302.1"/>
</dbReference>
<dbReference type="InParanoid" id="A0A2J6T661"/>
<gene>
    <name evidence="3" type="ORF">K444DRAFT_631089</name>
</gene>
<evidence type="ECO:0000256" key="2">
    <source>
        <dbReference type="SAM" id="Phobius"/>
    </source>
</evidence>
<name>A0A2J6T661_9HELO</name>
<evidence type="ECO:0000313" key="3">
    <source>
        <dbReference type="EMBL" id="PMD58505.1"/>
    </source>
</evidence>
<feature type="compositionally biased region" description="Low complexity" evidence="1">
    <location>
        <begin position="152"/>
        <end position="184"/>
    </location>
</feature>
<dbReference type="SUPFAM" id="SSF89372">
    <property type="entry name" value="Fucose-specific lectin"/>
    <property type="match status" value="1"/>
</dbReference>
<evidence type="ECO:0000313" key="4">
    <source>
        <dbReference type="Proteomes" id="UP000235371"/>
    </source>
</evidence>
<protein>
    <recommendedName>
        <fullName evidence="5">Fucose-specific lectin</fullName>
    </recommendedName>
</protein>
<feature type="region of interest" description="Disordered" evidence="1">
    <location>
        <begin position="152"/>
        <end position="190"/>
    </location>
</feature>
<feature type="compositionally biased region" description="Low complexity" evidence="1">
    <location>
        <begin position="45"/>
        <end position="58"/>
    </location>
</feature>
<dbReference type="GeneID" id="36591379"/>
<organism evidence="3 4">
    <name type="scientific">Hyaloscypha bicolor E</name>
    <dbReference type="NCBI Taxonomy" id="1095630"/>
    <lineage>
        <taxon>Eukaryota</taxon>
        <taxon>Fungi</taxon>
        <taxon>Dikarya</taxon>
        <taxon>Ascomycota</taxon>
        <taxon>Pezizomycotina</taxon>
        <taxon>Leotiomycetes</taxon>
        <taxon>Helotiales</taxon>
        <taxon>Hyaloscyphaceae</taxon>
        <taxon>Hyaloscypha</taxon>
        <taxon>Hyaloscypha bicolor</taxon>
    </lineage>
</organism>
<evidence type="ECO:0008006" key="5">
    <source>
        <dbReference type="Google" id="ProtNLM"/>
    </source>
</evidence>
<reference evidence="3 4" key="1">
    <citation type="submission" date="2016-04" db="EMBL/GenBank/DDBJ databases">
        <title>A degradative enzymes factory behind the ericoid mycorrhizal symbiosis.</title>
        <authorList>
            <consortium name="DOE Joint Genome Institute"/>
            <person name="Martino E."/>
            <person name="Morin E."/>
            <person name="Grelet G."/>
            <person name="Kuo A."/>
            <person name="Kohler A."/>
            <person name="Daghino S."/>
            <person name="Barry K."/>
            <person name="Choi C."/>
            <person name="Cichocki N."/>
            <person name="Clum A."/>
            <person name="Copeland A."/>
            <person name="Hainaut M."/>
            <person name="Haridas S."/>
            <person name="Labutti K."/>
            <person name="Lindquist E."/>
            <person name="Lipzen A."/>
            <person name="Khouja H.-R."/>
            <person name="Murat C."/>
            <person name="Ohm R."/>
            <person name="Olson A."/>
            <person name="Spatafora J."/>
            <person name="Veneault-Fourrey C."/>
            <person name="Henrissat B."/>
            <person name="Grigoriev I."/>
            <person name="Martin F."/>
            <person name="Perotto S."/>
        </authorList>
    </citation>
    <scope>NUCLEOTIDE SEQUENCE [LARGE SCALE GENOMIC DNA]</scope>
    <source>
        <strain evidence="3 4">E</strain>
    </source>
</reference>
<keyword evidence="2" id="KW-1133">Transmembrane helix</keyword>
<keyword evidence="2" id="KW-0472">Membrane</keyword>
<feature type="region of interest" description="Disordered" evidence="1">
    <location>
        <begin position="1"/>
        <end position="79"/>
    </location>
</feature>
<dbReference type="Proteomes" id="UP000235371">
    <property type="component" value="Unassembled WGS sequence"/>
</dbReference>
<feature type="transmembrane region" description="Helical" evidence="2">
    <location>
        <begin position="126"/>
        <end position="152"/>
    </location>
</feature>
<accession>A0A2J6T661</accession>
<evidence type="ECO:0000256" key="1">
    <source>
        <dbReference type="SAM" id="MobiDB-lite"/>
    </source>
</evidence>